<name>A0A2H9TBG7_9ZZZZ</name>
<evidence type="ECO:0000313" key="1">
    <source>
        <dbReference type="EMBL" id="PJE80537.1"/>
    </source>
</evidence>
<reference evidence="1" key="1">
    <citation type="journal article" date="2017" name="Appl. Environ. Microbiol.">
        <title>Molecular characterization of an Endozoicomonas-like organism causing infection in king scallop Pecten maximus L.</title>
        <authorList>
            <person name="Cano I."/>
            <person name="van Aerle R."/>
            <person name="Ross S."/>
            <person name="Verner-Jeffreys D.W."/>
            <person name="Paley R.K."/>
            <person name="Rimmer G."/>
            <person name="Ryder D."/>
            <person name="Hooper P."/>
            <person name="Stone D."/>
            <person name="Feist S.W."/>
        </authorList>
    </citation>
    <scope>NUCLEOTIDE SEQUENCE</scope>
</reference>
<organism evidence="1">
    <name type="scientific">invertebrate metagenome</name>
    <dbReference type="NCBI Taxonomy" id="1711999"/>
    <lineage>
        <taxon>unclassified sequences</taxon>
        <taxon>metagenomes</taxon>
        <taxon>organismal metagenomes</taxon>
    </lineage>
</organism>
<proteinExistence type="predicted"/>
<gene>
    <name evidence="1" type="ORF">CI610_00429</name>
</gene>
<sequence>MKQLLSLLFVIGYIYSTFAGCVNGRKPSNTHQLFNNYCYFKLTAFKGSICLNNGKWDTDLLLFFIEPLQQFALLATPPMTPEKFSEDYPPIDKIAFAALEDKEHNTTMLFPDQYIQVHFTNFPYPEIVDNTDDSIYFFLLLTEDYSYFLKRKVESRLTKNS</sequence>
<protein>
    <submittedName>
        <fullName evidence="1">Uncharacterized protein</fullName>
    </submittedName>
</protein>
<accession>A0A2H9TBG7</accession>
<dbReference type="PROSITE" id="PS51257">
    <property type="entry name" value="PROKAR_LIPOPROTEIN"/>
    <property type="match status" value="1"/>
</dbReference>
<comment type="caution">
    <text evidence="1">The sequence shown here is derived from an EMBL/GenBank/DDBJ whole genome shotgun (WGS) entry which is preliminary data.</text>
</comment>
<dbReference type="EMBL" id="NSIT01000013">
    <property type="protein sequence ID" value="PJE80537.1"/>
    <property type="molecule type" value="Genomic_DNA"/>
</dbReference>
<dbReference type="AlphaFoldDB" id="A0A2H9TBG7"/>